<reference evidence="8 9" key="1">
    <citation type="submission" date="2018-08" db="EMBL/GenBank/DDBJ databases">
        <title>Complete genome sequence of JP2-74.</title>
        <authorList>
            <person name="Wu L."/>
        </authorList>
    </citation>
    <scope>NUCLEOTIDE SEQUENCE [LARGE SCALE GENOMIC DNA]</scope>
    <source>
        <strain evidence="8 9">JP2-74</strain>
    </source>
</reference>
<comment type="pathway">
    <text evidence="2">Siderophore biosynthesis.</text>
</comment>
<evidence type="ECO:0000256" key="4">
    <source>
        <dbReference type="ARBA" id="ARBA00022630"/>
    </source>
</evidence>
<keyword evidence="9" id="KW-1185">Reference proteome</keyword>
<gene>
    <name evidence="8" type="ORF">D1345_06150</name>
</gene>
<dbReference type="AlphaFoldDB" id="A0AAD0RNM4"/>
<dbReference type="PANTHER" id="PTHR42802">
    <property type="entry name" value="MONOOXYGENASE"/>
    <property type="match status" value="1"/>
</dbReference>
<comment type="similarity">
    <text evidence="3">Belongs to the lysine N(6)-hydroxylase/L-ornithine N(5)-oxygenase family.</text>
</comment>
<dbReference type="InterPro" id="IPR025700">
    <property type="entry name" value="Lys/Orn_oxygenase"/>
</dbReference>
<keyword evidence="5" id="KW-0274">FAD</keyword>
<organism evidence="8 9">
    <name type="scientific">Chromobacterium rhizoryzae</name>
    <dbReference type="NCBI Taxonomy" id="1778675"/>
    <lineage>
        <taxon>Bacteria</taxon>
        <taxon>Pseudomonadati</taxon>
        <taxon>Pseudomonadota</taxon>
        <taxon>Betaproteobacteria</taxon>
        <taxon>Neisseriales</taxon>
        <taxon>Chromobacteriaceae</taxon>
        <taxon>Chromobacterium</taxon>
    </lineage>
</organism>
<accession>A0AAD0RNM4</accession>
<evidence type="ECO:0000256" key="6">
    <source>
        <dbReference type="ARBA" id="ARBA00022857"/>
    </source>
</evidence>
<dbReference type="PANTHER" id="PTHR42802:SF1">
    <property type="entry name" value="L-ORNITHINE N(5)-MONOOXYGENASE"/>
    <property type="match status" value="1"/>
</dbReference>
<sequence>MKYHCIGIGSGPSNLSVASLLHGQHDIKSIFFEQKPAFTWHDGMMIPGAGLQVSLFKDLVTLADPTNRFSFVSYLHQHGRLLQFLNARFDQVSRLEFRDYLKWAAENNGNICFGERVLEVDFDGSAFVVQTTKRRVQGDNVVVGVGIVPEVPDFARSCLDEVTHFHISDFAAKAGVAAGKRVLVIGGGQSGAEVVLDLLRRGGGQAPAALSWLSRRENYFPLDDSPFTNDLYTPTHSNYFYEQDEIFRSAFIKRNLLSSDGISECTLRSLYQQIYSLRFIERAPIDISLLPFREVRAIGRNGERWSIAASHLGANASETLEADVVIWASGFKPAPTPFLQPLRERLEREGEEIAVDRDYAALGKLPRNRSLFILNAIRQQRGLADPNLSLTAWRSQIVINRMLDAPRADNVDAAFVSWAPLASTLADERKNKREWA</sequence>
<evidence type="ECO:0000313" key="8">
    <source>
        <dbReference type="EMBL" id="AXT45785.1"/>
    </source>
</evidence>
<evidence type="ECO:0000256" key="7">
    <source>
        <dbReference type="ARBA" id="ARBA00023002"/>
    </source>
</evidence>
<keyword evidence="7" id="KW-0560">Oxidoreductase</keyword>
<evidence type="ECO:0000256" key="1">
    <source>
        <dbReference type="ARBA" id="ARBA00001974"/>
    </source>
</evidence>
<dbReference type="EMBL" id="CP031968">
    <property type="protein sequence ID" value="AXT45785.1"/>
    <property type="molecule type" value="Genomic_DNA"/>
</dbReference>
<dbReference type="Pfam" id="PF13434">
    <property type="entry name" value="Lys_Orn_oxgnase"/>
    <property type="match status" value="1"/>
</dbReference>
<evidence type="ECO:0000256" key="2">
    <source>
        <dbReference type="ARBA" id="ARBA00004924"/>
    </source>
</evidence>
<keyword evidence="4" id="KW-0285">Flavoprotein</keyword>
<proteinExistence type="inferred from homology"/>
<evidence type="ECO:0000256" key="5">
    <source>
        <dbReference type="ARBA" id="ARBA00022827"/>
    </source>
</evidence>
<dbReference type="RefSeq" id="WP_118266821.1">
    <property type="nucleotide sequence ID" value="NZ_CP031968.1"/>
</dbReference>
<dbReference type="InterPro" id="IPR036188">
    <property type="entry name" value="FAD/NAD-bd_sf"/>
</dbReference>
<dbReference type="GeneID" id="58559054"/>
<evidence type="ECO:0000313" key="9">
    <source>
        <dbReference type="Proteomes" id="UP000259465"/>
    </source>
</evidence>
<protein>
    <submittedName>
        <fullName evidence="8">L-lysine 6-monooxygenase</fullName>
    </submittedName>
</protein>
<dbReference type="SUPFAM" id="SSF51905">
    <property type="entry name" value="FAD/NAD(P)-binding domain"/>
    <property type="match status" value="2"/>
</dbReference>
<dbReference type="Gene3D" id="3.50.50.60">
    <property type="entry name" value="FAD/NAD(P)-binding domain"/>
    <property type="match status" value="1"/>
</dbReference>
<dbReference type="KEGG" id="crz:D1345_06150"/>
<evidence type="ECO:0000256" key="3">
    <source>
        <dbReference type="ARBA" id="ARBA00007588"/>
    </source>
</evidence>
<dbReference type="Proteomes" id="UP000259465">
    <property type="component" value="Chromosome"/>
</dbReference>
<comment type="cofactor">
    <cofactor evidence="1">
        <name>FAD</name>
        <dbReference type="ChEBI" id="CHEBI:57692"/>
    </cofactor>
</comment>
<keyword evidence="6" id="KW-0521">NADP</keyword>
<name>A0AAD0RNM4_9NEIS</name>
<dbReference type="GO" id="GO:0016491">
    <property type="term" value="F:oxidoreductase activity"/>
    <property type="evidence" value="ECO:0007669"/>
    <property type="project" value="UniProtKB-KW"/>
</dbReference>